<dbReference type="EMBL" id="CP123498">
    <property type="protein sequence ID" value="WGL95880.1"/>
    <property type="molecule type" value="Genomic_DNA"/>
</dbReference>
<gene>
    <name evidence="2" type="ORF">QE207_04620</name>
</gene>
<sequence>MANLSKLKRLGVPPSPEEVTTNLKSPEIAPSNKYYDNEKFYVRKDARSMMKTNRILTFATRVSPQFDREFREIAERENVRLTVLLELMLDVYKEKKGYE</sequence>
<organism evidence="2 3">
    <name type="scientific">Arsenophonus nasoniae</name>
    <name type="common">son-killer infecting Nasonia vitripennis</name>
    <dbReference type="NCBI Taxonomy" id="638"/>
    <lineage>
        <taxon>Bacteria</taxon>
        <taxon>Pseudomonadati</taxon>
        <taxon>Pseudomonadota</taxon>
        <taxon>Gammaproteobacteria</taxon>
        <taxon>Enterobacterales</taxon>
        <taxon>Morganellaceae</taxon>
        <taxon>Arsenophonus</taxon>
    </lineage>
</organism>
<proteinExistence type="predicted"/>
<evidence type="ECO:0000256" key="1">
    <source>
        <dbReference type="SAM" id="MobiDB-lite"/>
    </source>
</evidence>
<accession>A0AA95K4H6</accession>
<dbReference type="AlphaFoldDB" id="A0AA95K4H6"/>
<dbReference type="Proteomes" id="UP001177597">
    <property type="component" value="Chromosome"/>
</dbReference>
<evidence type="ECO:0000313" key="2">
    <source>
        <dbReference type="EMBL" id="WGL95880.1"/>
    </source>
</evidence>
<protein>
    <submittedName>
        <fullName evidence="2">Uncharacterized protein</fullName>
    </submittedName>
</protein>
<feature type="region of interest" description="Disordered" evidence="1">
    <location>
        <begin position="1"/>
        <end position="23"/>
    </location>
</feature>
<reference evidence="2" key="1">
    <citation type="submission" date="2023-04" db="EMBL/GenBank/DDBJ databases">
        <title>Genome dynamics across the evolutionary transition to endosymbiosis.</title>
        <authorList>
            <person name="Siozios S."/>
            <person name="Nadal-Jimenez P."/>
            <person name="Azagi T."/>
            <person name="Sprong H."/>
            <person name="Frost C.L."/>
            <person name="Parratt S.R."/>
            <person name="Taylor G."/>
            <person name="Brettell L."/>
            <person name="Lew K.C."/>
            <person name="Croft L."/>
            <person name="King K.C."/>
            <person name="Brockhurst M.A."/>
            <person name="Hypsa V."/>
            <person name="Novakova E."/>
            <person name="Darby A.C."/>
            <person name="Hurst G.D.D."/>
        </authorList>
    </citation>
    <scope>NUCLEOTIDE SEQUENCE</scope>
    <source>
        <strain evidence="2">AIh</strain>
    </source>
</reference>
<evidence type="ECO:0000313" key="3">
    <source>
        <dbReference type="Proteomes" id="UP001177597"/>
    </source>
</evidence>
<name>A0AA95K4H6_9GAMM</name>
<dbReference type="RefSeq" id="WP_280629611.1">
    <property type="nucleotide sequence ID" value="NZ_CP123498.1"/>
</dbReference>